<dbReference type="Gene3D" id="3.40.630.30">
    <property type="match status" value="1"/>
</dbReference>
<keyword evidence="2" id="KW-0808">Transferase</keyword>
<sequence length="292" mass="32398">MFGVVMKYSSHNFNIRNLLPNDLSAAHAMTLDLKWPHRLEDWQQIVSLGPSLVMEDAGKVIGTACLVPQGKFASVGLVVIANEYQGRGLGRRMMEAVMDIVTPGTNLYLTATVMGKPLYEKLGFVDYRVIEQYQTTVNVEQLRLVTVDNLELRDLTTTDISVLKRLMNVAMDMNRDDISELMVKESSSIKVLESEGLVKGFACYRPFGRGFAIGPVVAESETNALALISELLHCADGQFVRLDIDAYSLEIASYLSECGFDKVDTVSQMVKGQLPDISSSYRQYCLFTQAIG</sequence>
<evidence type="ECO:0000259" key="1">
    <source>
        <dbReference type="PROSITE" id="PS51186"/>
    </source>
</evidence>
<dbReference type="Proteomes" id="UP000281112">
    <property type="component" value="Unassembled WGS sequence"/>
</dbReference>
<evidence type="ECO:0000313" key="3">
    <source>
        <dbReference type="Proteomes" id="UP000281112"/>
    </source>
</evidence>
<dbReference type="InterPro" id="IPR000182">
    <property type="entry name" value="GNAT_dom"/>
</dbReference>
<dbReference type="Gene3D" id="3.40.630.90">
    <property type="match status" value="1"/>
</dbReference>
<protein>
    <submittedName>
        <fullName evidence="2">N-acetyltransferase</fullName>
    </submittedName>
</protein>
<accession>A0A3N9TY59</accession>
<dbReference type="PROSITE" id="PS51186">
    <property type="entry name" value="GNAT"/>
    <property type="match status" value="2"/>
</dbReference>
<organism evidence="2 3">
    <name type="scientific">Vibrio viridaestus</name>
    <dbReference type="NCBI Taxonomy" id="2487322"/>
    <lineage>
        <taxon>Bacteria</taxon>
        <taxon>Pseudomonadati</taxon>
        <taxon>Pseudomonadota</taxon>
        <taxon>Gammaproteobacteria</taxon>
        <taxon>Vibrionales</taxon>
        <taxon>Vibrionaceae</taxon>
        <taxon>Vibrio</taxon>
    </lineage>
</organism>
<comment type="caution">
    <text evidence="2">The sequence shown here is derived from an EMBL/GenBank/DDBJ whole genome shotgun (WGS) entry which is preliminary data.</text>
</comment>
<name>A0A3N9TY59_9VIBR</name>
<dbReference type="EMBL" id="RJVQ01000009">
    <property type="protein sequence ID" value="RQW61872.1"/>
    <property type="molecule type" value="Genomic_DNA"/>
</dbReference>
<reference evidence="2 3" key="1">
    <citation type="submission" date="2018-11" db="EMBL/GenBank/DDBJ databases">
        <title>Vibrio LJC006 sp. nov., isolated from seawater during the bloom of the enteromorpha.</title>
        <authorList>
            <person name="Liang J."/>
        </authorList>
    </citation>
    <scope>NUCLEOTIDE SEQUENCE [LARGE SCALE GENOMIC DNA]</scope>
    <source>
        <strain evidence="2 3">LJC006</strain>
    </source>
</reference>
<dbReference type="InterPro" id="IPR052729">
    <property type="entry name" value="Acyl/Acetyltrans_Enzymes"/>
</dbReference>
<dbReference type="PANTHER" id="PTHR47237:SF2">
    <property type="entry name" value="BLL4206 PROTEIN"/>
    <property type="match status" value="1"/>
</dbReference>
<gene>
    <name evidence="2" type="ORF">EES38_17340</name>
</gene>
<dbReference type="PANTHER" id="PTHR47237">
    <property type="entry name" value="SLL0310 PROTEIN"/>
    <property type="match status" value="1"/>
</dbReference>
<dbReference type="Pfam" id="PF13508">
    <property type="entry name" value="Acetyltransf_7"/>
    <property type="match status" value="1"/>
</dbReference>
<dbReference type="GO" id="GO:0016747">
    <property type="term" value="F:acyltransferase activity, transferring groups other than amino-acyl groups"/>
    <property type="evidence" value="ECO:0007669"/>
    <property type="project" value="InterPro"/>
</dbReference>
<evidence type="ECO:0000313" key="2">
    <source>
        <dbReference type="EMBL" id="RQW61872.1"/>
    </source>
</evidence>
<feature type="domain" description="N-acetyltransferase" evidence="1">
    <location>
        <begin position="13"/>
        <end position="145"/>
    </location>
</feature>
<feature type="domain" description="N-acetyltransferase" evidence="1">
    <location>
        <begin position="150"/>
        <end position="288"/>
    </location>
</feature>
<dbReference type="OrthoDB" id="510731at2"/>
<dbReference type="Pfam" id="PF18014">
    <property type="entry name" value="Acetyltransf_18"/>
    <property type="match status" value="1"/>
</dbReference>
<dbReference type="InterPro" id="IPR016181">
    <property type="entry name" value="Acyl_CoA_acyltransferase"/>
</dbReference>
<proteinExistence type="predicted"/>
<dbReference type="InterPro" id="IPR041496">
    <property type="entry name" value="YitH/HolE_GNAT"/>
</dbReference>
<dbReference type="AlphaFoldDB" id="A0A3N9TY59"/>
<dbReference type="CDD" id="cd04301">
    <property type="entry name" value="NAT_SF"/>
    <property type="match status" value="1"/>
</dbReference>
<keyword evidence="3" id="KW-1185">Reference proteome</keyword>
<dbReference type="SUPFAM" id="SSF55729">
    <property type="entry name" value="Acyl-CoA N-acyltransferases (Nat)"/>
    <property type="match status" value="1"/>
</dbReference>